<keyword evidence="1" id="KW-0175">Coiled coil</keyword>
<feature type="compositionally biased region" description="Basic and acidic residues" evidence="2">
    <location>
        <begin position="251"/>
        <end position="260"/>
    </location>
</feature>
<evidence type="ECO:0000313" key="4">
    <source>
        <dbReference type="Proteomes" id="UP001189429"/>
    </source>
</evidence>
<feature type="compositionally biased region" description="Basic and acidic residues" evidence="2">
    <location>
        <begin position="316"/>
        <end position="330"/>
    </location>
</feature>
<reference evidence="3" key="1">
    <citation type="submission" date="2023-10" db="EMBL/GenBank/DDBJ databases">
        <authorList>
            <person name="Chen Y."/>
            <person name="Shah S."/>
            <person name="Dougan E. K."/>
            <person name="Thang M."/>
            <person name="Chan C."/>
        </authorList>
    </citation>
    <scope>NUCLEOTIDE SEQUENCE [LARGE SCALE GENOMIC DNA]</scope>
</reference>
<sequence length="330" mass="36844">MLGAPTLAVGLGEVRARGRRIPSALERRCGALDGAAAVLRHQGEAEAFVARLRRWLADGAVPRAGRQENDFEEVLGSDGKIEEAVPEHRVELGTQVETVELEPRRAEGQFEQKSTLRELLGERVLELHAVSEERKQRIADTRKEKEQLVQQLNHEEQKHNESKERIKQVEHEAKALANMVGKQRMKYAQPEKAMDEQHEIASLAEVPVFPALHIVGEVQSRDVERQQQRDDDAQETNGHPLSSTEGQGRQRSVDEAKVDILDDQLGSTGECTQGAFGNLPSIVKNQGSPQHAYANEKSNGEALSVQARRWAAQTNPERREQGLARKEKEP</sequence>
<dbReference type="Proteomes" id="UP001189429">
    <property type="component" value="Unassembled WGS sequence"/>
</dbReference>
<dbReference type="EMBL" id="CAUYUJ010018560">
    <property type="protein sequence ID" value="CAK0884512.1"/>
    <property type="molecule type" value="Genomic_DNA"/>
</dbReference>
<evidence type="ECO:0000256" key="2">
    <source>
        <dbReference type="SAM" id="MobiDB-lite"/>
    </source>
</evidence>
<keyword evidence="4" id="KW-1185">Reference proteome</keyword>
<accession>A0ABN9WDS3</accession>
<evidence type="ECO:0000313" key="3">
    <source>
        <dbReference type="EMBL" id="CAK0884512.1"/>
    </source>
</evidence>
<feature type="compositionally biased region" description="Basic and acidic residues" evidence="2">
    <location>
        <begin position="221"/>
        <end position="231"/>
    </location>
</feature>
<evidence type="ECO:0000256" key="1">
    <source>
        <dbReference type="SAM" id="Coils"/>
    </source>
</evidence>
<gene>
    <name evidence="3" type="ORF">PCOR1329_LOCUS66445</name>
</gene>
<protein>
    <submittedName>
        <fullName evidence="3">Uncharacterized protein</fullName>
    </submittedName>
</protein>
<comment type="caution">
    <text evidence="3">The sequence shown here is derived from an EMBL/GenBank/DDBJ whole genome shotgun (WGS) entry which is preliminary data.</text>
</comment>
<proteinExistence type="predicted"/>
<feature type="region of interest" description="Disordered" evidence="2">
    <location>
        <begin position="221"/>
        <end position="330"/>
    </location>
</feature>
<organism evidence="3 4">
    <name type="scientific">Prorocentrum cordatum</name>
    <dbReference type="NCBI Taxonomy" id="2364126"/>
    <lineage>
        <taxon>Eukaryota</taxon>
        <taxon>Sar</taxon>
        <taxon>Alveolata</taxon>
        <taxon>Dinophyceae</taxon>
        <taxon>Prorocentrales</taxon>
        <taxon>Prorocentraceae</taxon>
        <taxon>Prorocentrum</taxon>
    </lineage>
</organism>
<feature type="coiled-coil region" evidence="1">
    <location>
        <begin position="131"/>
        <end position="179"/>
    </location>
</feature>
<name>A0ABN9WDS3_9DINO</name>
<feature type="compositionally biased region" description="Polar residues" evidence="2">
    <location>
        <begin position="236"/>
        <end position="250"/>
    </location>
</feature>